<dbReference type="EMBL" id="JARTCD010000065">
    <property type="protein sequence ID" value="KAJ8654195.1"/>
    <property type="molecule type" value="Genomic_DNA"/>
</dbReference>
<comment type="caution">
    <text evidence="4">The sequence shown here is derived from an EMBL/GenBank/DDBJ whole genome shotgun (WGS) entry which is preliminary data.</text>
</comment>
<gene>
    <name evidence="4" type="ORF">O0I10_010143</name>
</gene>
<feature type="region of interest" description="Disordered" evidence="2">
    <location>
        <begin position="53"/>
        <end position="78"/>
    </location>
</feature>
<keyword evidence="1" id="KW-0378">Hydrolase</keyword>
<evidence type="ECO:0000313" key="5">
    <source>
        <dbReference type="Proteomes" id="UP001234581"/>
    </source>
</evidence>
<sequence>MSQEQPIQCPYDSCQKMVPQGELQMHMDRHLAEQFAAEDELAWQANIGEAKTHVKADDDKNNMQQPSSSSSTTSDLRRPIAIDLTQDRAFWAKLKRIKPRERVTNMIQLLVPRLLQIGSTKKSPEMRVVYLCDSTVDQIMTQPYDKGWGCGYRNCQMLLSYLQKAQINGVSFVKHVPSIEGIQYLIDQAWKDGIDRSGAAQLEHGIVNTEKWIGATEVYALLTYLGIRCKILDFDSASIAYDDSRVTEFANGLLDCVQDYFVSGSNLGTHTSDNESNTVHMTNKAPIYIQHEGHSRTIVGIEVINQGEKRNLLVFDPDRKLPETKAATEDRGGRVLTSYRLNPHVLGGKAQYQLLVLGDATIDNQTNRIRFNNDKSILLTKIEQYSMKNLVSVRAM</sequence>
<protein>
    <recommendedName>
        <fullName evidence="3">UFSP1/2/DUB catalytic domain-containing protein</fullName>
    </recommendedName>
</protein>
<proteinExistence type="predicted"/>
<dbReference type="InterPro" id="IPR012462">
    <property type="entry name" value="UFSP1/2_DUB_cat"/>
</dbReference>
<keyword evidence="5" id="KW-1185">Reference proteome</keyword>
<dbReference type="RefSeq" id="XP_058339109.1">
    <property type="nucleotide sequence ID" value="XM_058490126.1"/>
</dbReference>
<organism evidence="4 5">
    <name type="scientific">Lichtheimia ornata</name>
    <dbReference type="NCBI Taxonomy" id="688661"/>
    <lineage>
        <taxon>Eukaryota</taxon>
        <taxon>Fungi</taxon>
        <taxon>Fungi incertae sedis</taxon>
        <taxon>Mucoromycota</taxon>
        <taxon>Mucoromycotina</taxon>
        <taxon>Mucoromycetes</taxon>
        <taxon>Mucorales</taxon>
        <taxon>Lichtheimiaceae</taxon>
        <taxon>Lichtheimia</taxon>
    </lineage>
</organism>
<dbReference type="GeneID" id="83217547"/>
<dbReference type="GO" id="GO:0019783">
    <property type="term" value="F:ubiquitin-like protein peptidase activity"/>
    <property type="evidence" value="ECO:0007669"/>
    <property type="project" value="TreeGrafter"/>
</dbReference>
<dbReference type="Pfam" id="PF07910">
    <property type="entry name" value="Peptidase_C78"/>
    <property type="match status" value="1"/>
</dbReference>
<evidence type="ECO:0000256" key="1">
    <source>
        <dbReference type="ARBA" id="ARBA00022801"/>
    </source>
</evidence>
<feature type="domain" description="UFSP1/2/DUB catalytic" evidence="3">
    <location>
        <begin position="128"/>
        <end position="355"/>
    </location>
</feature>
<dbReference type="PANTHER" id="PTHR48153:SF4">
    <property type="entry name" value="UBIQUITIN CARBOXYL-TERMINAL HYDROLASE MUG105"/>
    <property type="match status" value="1"/>
</dbReference>
<reference evidence="4 5" key="1">
    <citation type="submission" date="2023-03" db="EMBL/GenBank/DDBJ databases">
        <title>Genome sequence of Lichtheimia ornata CBS 291.66.</title>
        <authorList>
            <person name="Mohabir J.T."/>
            <person name="Shea T.P."/>
            <person name="Kurbessoian T."/>
            <person name="Berby B."/>
            <person name="Fontaine J."/>
            <person name="Livny J."/>
            <person name="Gnirke A."/>
            <person name="Stajich J.E."/>
            <person name="Cuomo C.A."/>
        </authorList>
    </citation>
    <scope>NUCLEOTIDE SEQUENCE [LARGE SCALE GENOMIC DNA]</scope>
    <source>
        <strain evidence="4">CBS 291.66</strain>
    </source>
</reference>
<dbReference type="Proteomes" id="UP001234581">
    <property type="component" value="Unassembled WGS sequence"/>
</dbReference>
<dbReference type="PANTHER" id="PTHR48153">
    <property type="entry name" value="UFM1-SPECIFIC PROTEASE 2"/>
    <property type="match status" value="1"/>
</dbReference>
<name>A0AAD7UXB2_9FUNG</name>
<accession>A0AAD7UXB2</accession>
<evidence type="ECO:0000313" key="4">
    <source>
        <dbReference type="EMBL" id="KAJ8654195.1"/>
    </source>
</evidence>
<evidence type="ECO:0000256" key="2">
    <source>
        <dbReference type="SAM" id="MobiDB-lite"/>
    </source>
</evidence>
<dbReference type="AlphaFoldDB" id="A0AAD7UXB2"/>
<evidence type="ECO:0000259" key="3">
    <source>
        <dbReference type="Pfam" id="PF07910"/>
    </source>
</evidence>
<dbReference type="Gene3D" id="3.90.70.130">
    <property type="match status" value="1"/>
</dbReference>